<dbReference type="InterPro" id="IPR002110">
    <property type="entry name" value="Ankyrin_rpt"/>
</dbReference>
<organism evidence="5 6">
    <name type="scientific">Cloeon dipterum</name>
    <dbReference type="NCBI Taxonomy" id="197152"/>
    <lineage>
        <taxon>Eukaryota</taxon>
        <taxon>Metazoa</taxon>
        <taxon>Ecdysozoa</taxon>
        <taxon>Arthropoda</taxon>
        <taxon>Hexapoda</taxon>
        <taxon>Insecta</taxon>
        <taxon>Pterygota</taxon>
        <taxon>Palaeoptera</taxon>
        <taxon>Ephemeroptera</taxon>
        <taxon>Pisciforma</taxon>
        <taxon>Baetidae</taxon>
        <taxon>Cloeon</taxon>
    </lineage>
</organism>
<feature type="repeat" description="ANK" evidence="2">
    <location>
        <begin position="1429"/>
        <end position="1462"/>
    </location>
</feature>
<dbReference type="SMART" id="SM00248">
    <property type="entry name" value="ANK"/>
    <property type="match status" value="17"/>
</dbReference>
<dbReference type="Gene3D" id="3.40.50.300">
    <property type="entry name" value="P-loop containing nucleotide triphosphate hydrolases"/>
    <property type="match status" value="1"/>
</dbReference>
<evidence type="ECO:0000313" key="5">
    <source>
        <dbReference type="EMBL" id="CAB3370747.1"/>
    </source>
</evidence>
<feature type="repeat" description="ANK" evidence="2">
    <location>
        <begin position="1532"/>
        <end position="1566"/>
    </location>
</feature>
<dbReference type="InterPro" id="IPR027417">
    <property type="entry name" value="P-loop_NTPase"/>
</dbReference>
<dbReference type="SUPFAM" id="SSF52129">
    <property type="entry name" value="Caspase-like"/>
    <property type="match status" value="1"/>
</dbReference>
<dbReference type="OrthoDB" id="20872at2759"/>
<dbReference type="GO" id="GO:0006508">
    <property type="term" value="P:proteolysis"/>
    <property type="evidence" value="ECO:0007669"/>
    <property type="project" value="InterPro"/>
</dbReference>
<feature type="repeat" description="ANK" evidence="2">
    <location>
        <begin position="1463"/>
        <end position="1497"/>
    </location>
</feature>
<feature type="repeat" description="ANK" evidence="2">
    <location>
        <begin position="1361"/>
        <end position="1394"/>
    </location>
</feature>
<keyword evidence="6" id="KW-1185">Reference proteome</keyword>
<dbReference type="SUPFAM" id="SSF52540">
    <property type="entry name" value="P-loop containing nucleoside triphosphate hydrolases"/>
    <property type="match status" value="1"/>
</dbReference>
<comment type="similarity">
    <text evidence="1">Belongs to the peptidase C14A family.</text>
</comment>
<dbReference type="EMBL" id="CADEPI010000054">
    <property type="protein sequence ID" value="CAB3370747.1"/>
    <property type="molecule type" value="Genomic_DNA"/>
</dbReference>
<sequence>METEGNYFAYCLDTKTRINYFIVPSKYLKPRPNARHSNPGVAWNTLGQKFWGGVFQSAWHESLEVDPSDGSFLDQKSDKDFGKLLTEAEYKECLVLATASSVQELQQHVQTCIIKVPNEYRRLEDSIASGSQQHDKPQKQNQSNQQPNNEDEDNSMASTSLGQANSTSNSVNTGATPIVTLSEDDEIVMEDPTIDVPEYDERGDTHIRPEGIANLGFFEYETDGIVTRKNADNVCVLVIHYKFKDNPLETFRNGDTCDVANLKTFFGQNRNCNFRNLQSPDKKTLLQLLGDEEKLLQFFNTQDDVPSVFVLFILSHGDKSGTIATDHFDGGDNEYFTTDDVFDSLQRLKKFEKCLKIVNFGPCRGSLDDSKFNLKNSYTKYANRNSCRITTRPGMQNFVVFYSTVETTMANTNKNGSWFVRNICLCLNNVDDEPLLKFFTNVQSRMHQTSRNYRTFDNTPQGQTPELKMFTQERRFIISKTKTTAILISSHDASWDKSKVRNKPISANFSWKSDEEQDIRGRKGFILSVVHSKEVQELIRVLQNLDFETKDWTLSGQSMNFYNKIVAELEPDVGCTMTFIFGPVCVNKQKEVCVRLGQKTHPITNILHSLVGPKNDRLIGKPKILIVVNVEAPQTDNTSVDIKDLQVSATNHSGWLVLILKYEDAFEKLIELFRKISEKNLQELLEPLLTRESKRGDVVLLNSTLQYLIEFPNLPRKFLKPDFKIQKKKIIRFRGVRLKKSFQSFTKVKIDFDTLTGEARRLFDENKNSIETQLKTNPVRDFRVISPAKEIAQKSIVWLFNSVAGAGKSTVLVEMAHQLTKYDEGFKILRIPLKKHYRYLFGMPAMKLNEIEFLVNTTCNSHVDIKNWIEKRKLVVFLDGFDEMCPQIRNKIIIILIALNKANVPLFVGTRPHEVHHIQGRIKNTTIVEIEPLDESKQIEFLQTVAGMNLPEIENLRKIFKDQDILGNPLYLTLLAEYSGDGNLYEIFEKIVRRKVEICLVRENGDKHVGEETIDKSLKLIHLVAYRFLIGVKIDQNDVSKKDLERINAFGFVSYDNDRVDFIHQMFAEFLAAQKFIYELKNPEPEKVPLFNDELVQCRKFVDLFFSTEKAKEACYADAFIDWAKYINPLKLVSQICRENLIQMFKLLDPDLSLEDNDGKNSLHFALRHFEMVKMVHQKNSTLATKTNIHGENCLHLAIADDKCSEEVALWIMKNTEVDKNAETKIKDTPILLASARQKWEVAQQLIEFTNVQVNKSSPDGKSILHYSVMSNKLNFVLGLLDRGAIINLQDSSGETPLHIAAGWSANPEIVENLLQRGAEVETRNKEMLTALHLAARYNPVPEIIQTLLEHGADVHSQDEDGLSALHQATRHNENPDILKILLDFGANLNAQDSNKRTALHYSAENKQAAEVVQKLFEYGADLDSQDQYGMTPLHHAAGCNKNAEMVKILLEKGAKVNSQDNNKQTALHHAIDDAKFANKVIQQLLENGADIDSKDQEGYTALHLAAGCEWNPEMVKILLEKGANVKSQDKNKRTPLHHFVETFYPIAEVVQKLLENGADVDSQDQAGCTALHLAAGCNQNLDTVQILLENGAKVNLQDKDKWTALHFAVRFNTGTGMVLKLIENGFDVNSRTLGGKSALHMAAERNYPEVVNILIEKGANVNARDDNTWTALHCAARFSSSPDVVQKLLDKGADVNLESANGVTALFLAAKYNPVKEVIQTLRYNGAEVNKKIRNDKKCVAVLLEMGIDPQLLKNSFFSFFM</sequence>
<protein>
    <recommendedName>
        <fullName evidence="4">Peptidase C14A caspase catalytic domain-containing protein</fullName>
    </recommendedName>
</protein>
<dbReference type="Gene3D" id="1.25.40.20">
    <property type="entry name" value="Ankyrin repeat-containing domain"/>
    <property type="match status" value="6"/>
</dbReference>
<feature type="compositionally biased region" description="Low complexity" evidence="3">
    <location>
        <begin position="139"/>
        <end position="148"/>
    </location>
</feature>
<gene>
    <name evidence="5" type="ORF">CLODIP_2_CD04457</name>
</gene>
<reference evidence="5 6" key="1">
    <citation type="submission" date="2020-04" db="EMBL/GenBank/DDBJ databases">
        <authorList>
            <person name="Alioto T."/>
            <person name="Alioto T."/>
            <person name="Gomez Garrido J."/>
        </authorList>
    </citation>
    <scope>NUCLEOTIDE SEQUENCE [LARGE SCALE GENOMIC DNA]</scope>
</reference>
<accession>A0A8S1CG39</accession>
<dbReference type="PANTHER" id="PTHR24118:SF99">
    <property type="entry name" value="POTE ANKYRIN DOMAIN FAMILY MEMBER 3C-RELATED"/>
    <property type="match status" value="1"/>
</dbReference>
<dbReference type="PRINTS" id="PR01415">
    <property type="entry name" value="ANKYRIN"/>
</dbReference>
<feature type="repeat" description="ANK" evidence="2">
    <location>
        <begin position="1635"/>
        <end position="1667"/>
    </location>
</feature>
<feature type="repeat" description="ANK" evidence="2">
    <location>
        <begin position="1260"/>
        <end position="1292"/>
    </location>
</feature>
<proteinExistence type="inferred from homology"/>
<feature type="repeat" description="ANK" evidence="2">
    <location>
        <begin position="1567"/>
        <end position="1600"/>
    </location>
</feature>
<dbReference type="Pfam" id="PF13857">
    <property type="entry name" value="Ank_5"/>
    <property type="match status" value="1"/>
</dbReference>
<dbReference type="InterPro" id="IPR015917">
    <property type="entry name" value="Pept_C14A"/>
</dbReference>
<dbReference type="InterPro" id="IPR036770">
    <property type="entry name" value="Ankyrin_rpt-contain_sf"/>
</dbReference>
<feature type="repeat" description="ANK" evidence="2">
    <location>
        <begin position="1668"/>
        <end position="1701"/>
    </location>
</feature>
<comment type="caution">
    <text evidence="5">The sequence shown here is derived from an EMBL/GenBank/DDBJ whole genome shotgun (WGS) entry which is preliminary data.</text>
</comment>
<dbReference type="PROSITE" id="PS50088">
    <property type="entry name" value="ANK_REPEAT"/>
    <property type="match status" value="14"/>
</dbReference>
<dbReference type="GO" id="GO:0004197">
    <property type="term" value="F:cysteine-type endopeptidase activity"/>
    <property type="evidence" value="ECO:0007669"/>
    <property type="project" value="InterPro"/>
</dbReference>
<dbReference type="PROSITE" id="PS50297">
    <property type="entry name" value="ANK_REP_REGION"/>
    <property type="match status" value="13"/>
</dbReference>
<dbReference type="InterPro" id="IPR011600">
    <property type="entry name" value="Pept_C14_caspase"/>
</dbReference>
<feature type="repeat" description="ANK" evidence="2">
    <location>
        <begin position="1395"/>
        <end position="1428"/>
    </location>
</feature>
<dbReference type="InterPro" id="IPR029030">
    <property type="entry name" value="Caspase-like_dom_sf"/>
</dbReference>
<feature type="domain" description="Peptidase C14A caspase catalytic" evidence="4">
    <location>
        <begin position="240"/>
        <end position="480"/>
    </location>
</feature>
<dbReference type="Pfam" id="PF00023">
    <property type="entry name" value="Ank"/>
    <property type="match status" value="1"/>
</dbReference>
<evidence type="ECO:0000259" key="4">
    <source>
        <dbReference type="SMART" id="SM00115"/>
    </source>
</evidence>
<name>A0A8S1CG39_9INSE</name>
<feature type="repeat" description="ANK" evidence="2">
    <location>
        <begin position="1293"/>
        <end position="1326"/>
    </location>
</feature>
<dbReference type="SUPFAM" id="SSF48403">
    <property type="entry name" value="Ankyrin repeat"/>
    <property type="match status" value="2"/>
</dbReference>
<feature type="compositionally biased region" description="Polar residues" evidence="3">
    <location>
        <begin position="156"/>
        <end position="175"/>
    </location>
</feature>
<dbReference type="Gene3D" id="3.40.50.1460">
    <property type="match status" value="1"/>
</dbReference>
<evidence type="ECO:0000256" key="2">
    <source>
        <dbReference type="PROSITE-ProRule" id="PRU00023"/>
    </source>
</evidence>
<dbReference type="PANTHER" id="PTHR24118">
    <property type="entry name" value="POTE ANKYRIN DOMAIN"/>
    <property type="match status" value="1"/>
</dbReference>
<dbReference type="Pfam" id="PF00656">
    <property type="entry name" value="Peptidase_C14"/>
    <property type="match status" value="1"/>
</dbReference>
<feature type="repeat" description="ANK" evidence="2">
    <location>
        <begin position="1327"/>
        <end position="1360"/>
    </location>
</feature>
<feature type="repeat" description="ANK" evidence="2">
    <location>
        <begin position="1702"/>
        <end position="1735"/>
    </location>
</feature>
<dbReference type="SMART" id="SM00115">
    <property type="entry name" value="CASc"/>
    <property type="match status" value="1"/>
</dbReference>
<feature type="repeat" description="ANK" evidence="2">
    <location>
        <begin position="1601"/>
        <end position="1634"/>
    </location>
</feature>
<dbReference type="Pfam" id="PF12796">
    <property type="entry name" value="Ank_2"/>
    <property type="match status" value="4"/>
</dbReference>
<keyword evidence="2" id="KW-0040">ANK repeat</keyword>
<evidence type="ECO:0000313" key="6">
    <source>
        <dbReference type="Proteomes" id="UP000494165"/>
    </source>
</evidence>
<evidence type="ECO:0000256" key="1">
    <source>
        <dbReference type="ARBA" id="ARBA00010134"/>
    </source>
</evidence>
<feature type="repeat" description="ANK" evidence="2">
    <location>
        <begin position="1498"/>
        <end position="1531"/>
    </location>
</feature>
<evidence type="ECO:0000256" key="3">
    <source>
        <dbReference type="SAM" id="MobiDB-lite"/>
    </source>
</evidence>
<feature type="region of interest" description="Disordered" evidence="3">
    <location>
        <begin position="127"/>
        <end position="182"/>
    </location>
</feature>
<dbReference type="Proteomes" id="UP000494165">
    <property type="component" value="Unassembled WGS sequence"/>
</dbReference>